<reference evidence="2 3" key="1">
    <citation type="submission" date="2018-09" db="EMBL/GenBank/DDBJ databases">
        <title>Genomic investigation of the strawberry pathogen Phytophthora fragariae indicates pathogenicity is determined by transcriptional variation in three key races.</title>
        <authorList>
            <person name="Adams T.M."/>
            <person name="Armitage A.D."/>
            <person name="Sobczyk M.K."/>
            <person name="Bates H.J."/>
            <person name="Dunwell J.M."/>
            <person name="Nellist C.F."/>
            <person name="Harrison R.J."/>
        </authorList>
    </citation>
    <scope>NUCLEOTIDE SEQUENCE [LARGE SCALE GENOMIC DNA]</scope>
    <source>
        <strain evidence="2 3">SCRP324</strain>
    </source>
</reference>
<organism evidence="2 3">
    <name type="scientific">Phytophthora rubi</name>
    <dbReference type="NCBI Taxonomy" id="129364"/>
    <lineage>
        <taxon>Eukaryota</taxon>
        <taxon>Sar</taxon>
        <taxon>Stramenopiles</taxon>
        <taxon>Oomycota</taxon>
        <taxon>Peronosporomycetes</taxon>
        <taxon>Peronosporales</taxon>
        <taxon>Peronosporaceae</taxon>
        <taxon>Phytophthora</taxon>
    </lineage>
</organism>
<evidence type="ECO:0000313" key="3">
    <source>
        <dbReference type="Proteomes" id="UP000435112"/>
    </source>
</evidence>
<evidence type="ECO:0000256" key="1">
    <source>
        <dbReference type="SAM" id="MobiDB-lite"/>
    </source>
</evidence>
<gene>
    <name evidence="2" type="ORF">PR002_g1180</name>
</gene>
<dbReference type="Proteomes" id="UP000435112">
    <property type="component" value="Unassembled WGS sequence"/>
</dbReference>
<feature type="region of interest" description="Disordered" evidence="1">
    <location>
        <begin position="56"/>
        <end position="77"/>
    </location>
</feature>
<sequence length="220" mass="24258">MEADTPAFGDESDATVVLECSEGEESLVVVASDNNGGDRGGNDSRLEGVVVGNTRDEVDDVGNGQDEGVDVRDGRASIGGEGEDVPRWVLVDCGGVSVESTDSGFVQRFRPWLYMFVRTESTFAFERLFRALFKYARNFFGVEVAVSSASIDHADGIASALELVWPDVEVLTCWEQLLRQARKHSKLTNDKDFIKDQAGPHLRLLHSAYRLRNQSRAIIE</sequence>
<accession>A0A6A3P3J7</accession>
<dbReference type="EMBL" id="QXFU01000033">
    <property type="protein sequence ID" value="KAE9047185.1"/>
    <property type="molecule type" value="Genomic_DNA"/>
</dbReference>
<dbReference type="OrthoDB" id="129592at2759"/>
<name>A0A6A3P3J7_9STRA</name>
<dbReference type="AlphaFoldDB" id="A0A6A3P3J7"/>
<proteinExistence type="predicted"/>
<evidence type="ECO:0008006" key="4">
    <source>
        <dbReference type="Google" id="ProtNLM"/>
    </source>
</evidence>
<evidence type="ECO:0000313" key="2">
    <source>
        <dbReference type="EMBL" id="KAE9047185.1"/>
    </source>
</evidence>
<protein>
    <recommendedName>
        <fullName evidence="4">MULE transposase domain-containing protein</fullName>
    </recommendedName>
</protein>
<comment type="caution">
    <text evidence="2">The sequence shown here is derived from an EMBL/GenBank/DDBJ whole genome shotgun (WGS) entry which is preliminary data.</text>
</comment>